<sequence>MGRGKIEIKRIENANSRQVTFSKRRAGLLKKAQELSVLCDAEVAVIIFSNTGKLFEFSSSGMKRTLSRYNKCLNFTETAVTEYKAEKQDTKEVDGLKDEIAKLQTKQLRLLGKDLNGLSLKELQLLEQELNEGLLLVKEKKEQLLMEQLEQSRLQEQRATLENETLRRQASYIIVEELRGFFPSTDCSVPTYLEYYPLGKKNSLMNHSASPDMASDSAIEKGDSDTTLQLGLPIDIYRKRKAPEGETPSNDLRSQLGLL</sequence>
<dbReference type="Pfam" id="PF00319">
    <property type="entry name" value="SRF-TF"/>
    <property type="match status" value="1"/>
</dbReference>
<accession>A0ABQ8I1V0</accession>
<reference evidence="10 11" key="1">
    <citation type="submission" date="2021-02" db="EMBL/GenBank/DDBJ databases">
        <title>Plant Genome Project.</title>
        <authorList>
            <person name="Zhang R.-G."/>
        </authorList>
    </citation>
    <scope>NUCLEOTIDE SEQUENCE [LARGE SCALE GENOMIC DNA]</scope>
    <source>
        <tissue evidence="10">Leaves</tissue>
    </source>
</reference>
<evidence type="ECO:0000256" key="1">
    <source>
        <dbReference type="ARBA" id="ARBA00004123"/>
    </source>
</evidence>
<dbReference type="InterPro" id="IPR002487">
    <property type="entry name" value="TF_Kbox"/>
</dbReference>
<proteinExistence type="predicted"/>
<evidence type="ECO:0000259" key="9">
    <source>
        <dbReference type="PROSITE" id="PS51297"/>
    </source>
</evidence>
<evidence type="ECO:0000256" key="3">
    <source>
        <dbReference type="ARBA" id="ARBA00023125"/>
    </source>
</evidence>
<gene>
    <name evidence="10" type="ORF">JRO89_XS05G0142500</name>
</gene>
<dbReference type="PANTHER" id="PTHR48019">
    <property type="entry name" value="SERUM RESPONSE FACTOR HOMOLOG"/>
    <property type="match status" value="1"/>
</dbReference>
<dbReference type="Gene3D" id="3.40.1810.10">
    <property type="entry name" value="Transcription factor, MADS-box"/>
    <property type="match status" value="1"/>
</dbReference>
<dbReference type="InterPro" id="IPR033896">
    <property type="entry name" value="MEF2-like_N"/>
</dbReference>
<dbReference type="InterPro" id="IPR050142">
    <property type="entry name" value="MADS-box/MEF2_TF"/>
</dbReference>
<evidence type="ECO:0000256" key="2">
    <source>
        <dbReference type="ARBA" id="ARBA00023015"/>
    </source>
</evidence>
<keyword evidence="6" id="KW-0175">Coiled coil</keyword>
<protein>
    <recommendedName>
        <fullName evidence="12">Agamous-like MADS-box protein AGL15</fullName>
    </recommendedName>
</protein>
<dbReference type="PROSITE" id="PS50066">
    <property type="entry name" value="MADS_BOX_2"/>
    <property type="match status" value="1"/>
</dbReference>
<evidence type="ECO:0008006" key="12">
    <source>
        <dbReference type="Google" id="ProtNLM"/>
    </source>
</evidence>
<dbReference type="PRINTS" id="PR00404">
    <property type="entry name" value="MADSDOMAIN"/>
</dbReference>
<dbReference type="InterPro" id="IPR002100">
    <property type="entry name" value="TF_MADSbox"/>
</dbReference>
<feature type="coiled-coil region" evidence="6">
    <location>
        <begin position="86"/>
        <end position="169"/>
    </location>
</feature>
<keyword evidence="5" id="KW-0539">Nucleus</keyword>
<name>A0ABQ8I1V0_9ROSI</name>
<keyword evidence="3" id="KW-0238">DNA-binding</keyword>
<keyword evidence="11" id="KW-1185">Reference proteome</keyword>
<evidence type="ECO:0000259" key="8">
    <source>
        <dbReference type="PROSITE" id="PS50066"/>
    </source>
</evidence>
<dbReference type="Proteomes" id="UP000827721">
    <property type="component" value="Unassembled WGS sequence"/>
</dbReference>
<dbReference type="SMART" id="SM00432">
    <property type="entry name" value="MADS"/>
    <property type="match status" value="1"/>
</dbReference>
<comment type="subcellular location">
    <subcellularLocation>
        <location evidence="1">Nucleus</location>
    </subcellularLocation>
</comment>
<feature type="domain" description="MADS-box" evidence="8">
    <location>
        <begin position="1"/>
        <end position="61"/>
    </location>
</feature>
<dbReference type="CDD" id="cd00265">
    <property type="entry name" value="MADS_MEF2_like"/>
    <property type="match status" value="1"/>
</dbReference>
<dbReference type="SUPFAM" id="SSF55455">
    <property type="entry name" value="SRF-like"/>
    <property type="match status" value="1"/>
</dbReference>
<keyword evidence="2" id="KW-0805">Transcription regulation</keyword>
<dbReference type="EMBL" id="JAFEMO010000005">
    <property type="protein sequence ID" value="KAH7570602.1"/>
    <property type="molecule type" value="Genomic_DNA"/>
</dbReference>
<dbReference type="Pfam" id="PF01486">
    <property type="entry name" value="K-box"/>
    <property type="match status" value="1"/>
</dbReference>
<comment type="caution">
    <text evidence="10">The sequence shown here is derived from an EMBL/GenBank/DDBJ whole genome shotgun (WGS) entry which is preliminary data.</text>
</comment>
<evidence type="ECO:0000256" key="5">
    <source>
        <dbReference type="ARBA" id="ARBA00023242"/>
    </source>
</evidence>
<keyword evidence="4" id="KW-0804">Transcription</keyword>
<dbReference type="InterPro" id="IPR036879">
    <property type="entry name" value="TF_MADSbox_sf"/>
</dbReference>
<evidence type="ECO:0000256" key="7">
    <source>
        <dbReference type="SAM" id="MobiDB-lite"/>
    </source>
</evidence>
<dbReference type="PROSITE" id="PS51297">
    <property type="entry name" value="K_BOX"/>
    <property type="match status" value="1"/>
</dbReference>
<evidence type="ECO:0000313" key="10">
    <source>
        <dbReference type="EMBL" id="KAH7570602.1"/>
    </source>
</evidence>
<organism evidence="10 11">
    <name type="scientific">Xanthoceras sorbifolium</name>
    <dbReference type="NCBI Taxonomy" id="99658"/>
    <lineage>
        <taxon>Eukaryota</taxon>
        <taxon>Viridiplantae</taxon>
        <taxon>Streptophyta</taxon>
        <taxon>Embryophyta</taxon>
        <taxon>Tracheophyta</taxon>
        <taxon>Spermatophyta</taxon>
        <taxon>Magnoliopsida</taxon>
        <taxon>eudicotyledons</taxon>
        <taxon>Gunneridae</taxon>
        <taxon>Pentapetalae</taxon>
        <taxon>rosids</taxon>
        <taxon>malvids</taxon>
        <taxon>Sapindales</taxon>
        <taxon>Sapindaceae</taxon>
        <taxon>Xanthoceroideae</taxon>
        <taxon>Xanthoceras</taxon>
    </lineage>
</organism>
<evidence type="ECO:0000256" key="4">
    <source>
        <dbReference type="ARBA" id="ARBA00023163"/>
    </source>
</evidence>
<feature type="region of interest" description="Disordered" evidence="7">
    <location>
        <begin position="239"/>
        <end position="259"/>
    </location>
</feature>
<evidence type="ECO:0000313" key="11">
    <source>
        <dbReference type="Proteomes" id="UP000827721"/>
    </source>
</evidence>
<evidence type="ECO:0000256" key="6">
    <source>
        <dbReference type="SAM" id="Coils"/>
    </source>
</evidence>
<dbReference type="PROSITE" id="PS00350">
    <property type="entry name" value="MADS_BOX_1"/>
    <property type="match status" value="1"/>
</dbReference>
<feature type="domain" description="K-box" evidence="9">
    <location>
        <begin position="86"/>
        <end position="181"/>
    </location>
</feature>